<gene>
    <name evidence="2" type="ORF">A9Q84_09335</name>
</gene>
<dbReference type="InterPro" id="IPR028082">
    <property type="entry name" value="Peripla_BP_I"/>
</dbReference>
<dbReference type="Pfam" id="PF13407">
    <property type="entry name" value="Peripla_BP_4"/>
    <property type="match status" value="1"/>
</dbReference>
<sequence>MKKISIYLCLLISLNSHSDEFWHINEYFKHHPKQEQLLNDFSKVVTNLPIQVKAKQRRPIKISVIYPGKQISDYWKRSLSSFKARLDLLNIKYQIEEFFTKPGVEIRKQAKHILQSLKGNPDYLIFTLDAKKHQKIITQILSKGKTKVILQNITTPLKLWKNHPPFLYVGFDHQLGSKLLLDRILQIHPNGGKFAMLYLTDGYVSKMRGDSFIGNLKQHKKWKLVGRYYTDNDENKIKKALEDLTTNEKDIQLVFSCSTDIAITSAKFSKKNKLDFTINGWGGGSAELESLSLKKNGIDLTVMRINDDNGVAMAEAIKYELEDRSSLIPRVFSGEMVIIDKSTTKEEIEKLKKRSFRYSR</sequence>
<comment type="caution">
    <text evidence="2">The sequence shown here is derived from an EMBL/GenBank/DDBJ whole genome shotgun (WGS) entry which is preliminary data.</text>
</comment>
<dbReference type="EMBL" id="MAAO01000006">
    <property type="protein sequence ID" value="OUR96541.1"/>
    <property type="molecule type" value="Genomic_DNA"/>
</dbReference>
<dbReference type="CDD" id="cd06303">
    <property type="entry name" value="PBP1_LuxPQ_Quorum_Sensing"/>
    <property type="match status" value="1"/>
</dbReference>
<evidence type="ECO:0000313" key="3">
    <source>
        <dbReference type="Proteomes" id="UP000196531"/>
    </source>
</evidence>
<dbReference type="Proteomes" id="UP000196531">
    <property type="component" value="Unassembled WGS sequence"/>
</dbReference>
<dbReference type="Gene3D" id="3.40.50.2300">
    <property type="match status" value="2"/>
</dbReference>
<name>A0A1Y5FAM7_9BACT</name>
<feature type="domain" description="Periplasmic binding protein" evidence="1">
    <location>
        <begin position="62"/>
        <end position="318"/>
    </location>
</feature>
<reference evidence="3" key="1">
    <citation type="journal article" date="2017" name="Proc. Natl. Acad. Sci. U.S.A.">
        <title>Simulation of Deepwater Horizon oil plume reveals substrate specialization within a complex community of hydrocarbon-degraders.</title>
        <authorList>
            <person name="Hu P."/>
            <person name="Dubinsky E.A."/>
            <person name="Probst A.J."/>
            <person name="Wang J."/>
            <person name="Sieber C.M.K."/>
            <person name="Tom L.M."/>
            <person name="Gardinali P."/>
            <person name="Banfield J.F."/>
            <person name="Atlas R.M."/>
            <person name="Andersen G.L."/>
        </authorList>
    </citation>
    <scope>NUCLEOTIDE SEQUENCE [LARGE SCALE GENOMIC DNA]</scope>
</reference>
<dbReference type="AlphaFoldDB" id="A0A1Y5FAM7"/>
<dbReference type="SUPFAM" id="SSF53822">
    <property type="entry name" value="Periplasmic binding protein-like I"/>
    <property type="match status" value="1"/>
</dbReference>
<dbReference type="InterPro" id="IPR025997">
    <property type="entry name" value="SBP_2_dom"/>
</dbReference>
<organism evidence="2 3">
    <name type="scientific">Halobacteriovorax marinus</name>
    <dbReference type="NCBI Taxonomy" id="97084"/>
    <lineage>
        <taxon>Bacteria</taxon>
        <taxon>Pseudomonadati</taxon>
        <taxon>Bdellovibrionota</taxon>
        <taxon>Bacteriovoracia</taxon>
        <taxon>Bacteriovoracales</taxon>
        <taxon>Halobacteriovoraceae</taxon>
        <taxon>Halobacteriovorax</taxon>
    </lineage>
</organism>
<protein>
    <recommendedName>
        <fullName evidence="1">Periplasmic binding protein domain-containing protein</fullName>
    </recommendedName>
</protein>
<evidence type="ECO:0000313" key="2">
    <source>
        <dbReference type="EMBL" id="OUR96541.1"/>
    </source>
</evidence>
<accession>A0A1Y5FAM7</accession>
<proteinExistence type="predicted"/>
<evidence type="ECO:0000259" key="1">
    <source>
        <dbReference type="Pfam" id="PF13407"/>
    </source>
</evidence>